<keyword evidence="3" id="KW-1185">Reference proteome</keyword>
<feature type="region of interest" description="Disordered" evidence="1">
    <location>
        <begin position="1"/>
        <end position="20"/>
    </location>
</feature>
<protein>
    <submittedName>
        <fullName evidence="2">Predicted protein</fullName>
    </submittedName>
</protein>
<gene>
    <name evidence="2" type="ORF">SSQG_07060</name>
</gene>
<evidence type="ECO:0000256" key="1">
    <source>
        <dbReference type="SAM" id="MobiDB-lite"/>
    </source>
</evidence>
<proteinExistence type="predicted"/>
<dbReference type="AlphaFoldDB" id="D9XBI9"/>
<accession>D9XBI9</accession>
<evidence type="ECO:0000313" key="3">
    <source>
        <dbReference type="Proteomes" id="UP000004184"/>
    </source>
</evidence>
<name>D9XBI9_STRVT</name>
<reference evidence="3" key="1">
    <citation type="submission" date="2009-02" db="EMBL/GenBank/DDBJ databases">
        <title>Annotation of Streptomyces viridochromogenes strain DSM 40736.</title>
        <authorList>
            <consortium name="The Broad Institute Genome Sequencing Platform"/>
            <consortium name="Broad Institute Microbial Sequencing Center"/>
            <person name="Fischbach M."/>
            <person name="Godfrey P."/>
            <person name="Ward D."/>
            <person name="Young S."/>
            <person name="Zeng Q."/>
            <person name="Koehrsen M."/>
            <person name="Alvarado L."/>
            <person name="Berlin A.M."/>
            <person name="Bochicchio J."/>
            <person name="Borenstein D."/>
            <person name="Chapman S.B."/>
            <person name="Chen Z."/>
            <person name="Engels R."/>
            <person name="Freedman E."/>
            <person name="Gellesch M."/>
            <person name="Goldberg J."/>
            <person name="Griggs A."/>
            <person name="Gujja S."/>
            <person name="Heilman E.R."/>
            <person name="Heiman D.I."/>
            <person name="Hepburn T.A."/>
            <person name="Howarth C."/>
            <person name="Jen D."/>
            <person name="Larson L."/>
            <person name="Lewis B."/>
            <person name="Mehta T."/>
            <person name="Park D."/>
            <person name="Pearson M."/>
            <person name="Richards J."/>
            <person name="Roberts A."/>
            <person name="Saif S."/>
            <person name="Shea T.D."/>
            <person name="Shenoy N."/>
            <person name="Sisk P."/>
            <person name="Stolte C."/>
            <person name="Sykes S.N."/>
            <person name="Thomson T."/>
            <person name="Walk T."/>
            <person name="White J."/>
            <person name="Yandava C."/>
            <person name="Straight P."/>
            <person name="Clardy J."/>
            <person name="Hung D."/>
            <person name="Kolter R."/>
            <person name="Mekalanos J."/>
            <person name="Walker S."/>
            <person name="Walsh C.T."/>
            <person name="Wieland-Brown L.C."/>
            <person name="Haas B."/>
            <person name="Nusbaum C."/>
            <person name="Birren B."/>
        </authorList>
    </citation>
    <scope>NUCLEOTIDE SEQUENCE [LARGE SCALE GENOMIC DNA]</scope>
    <source>
        <strain evidence="3">DSM 40736 / JCM 4977 / BCRC 1201 / Tue 494</strain>
    </source>
</reference>
<dbReference type="EMBL" id="GG657757">
    <property type="protein sequence ID" value="EFL36542.1"/>
    <property type="molecule type" value="Genomic_DNA"/>
</dbReference>
<dbReference type="HOGENOM" id="CLU_2412045_0_0_11"/>
<organism evidence="2 3">
    <name type="scientific">Streptomyces viridochromogenes (strain DSM 40736 / JCM 4977 / BCRC 1201 / Tue 494)</name>
    <dbReference type="NCBI Taxonomy" id="591159"/>
    <lineage>
        <taxon>Bacteria</taxon>
        <taxon>Bacillati</taxon>
        <taxon>Actinomycetota</taxon>
        <taxon>Actinomycetes</taxon>
        <taxon>Kitasatosporales</taxon>
        <taxon>Streptomycetaceae</taxon>
        <taxon>Streptomyces</taxon>
    </lineage>
</organism>
<evidence type="ECO:0000313" key="2">
    <source>
        <dbReference type="EMBL" id="EFL36542.1"/>
    </source>
</evidence>
<sequence length="92" mass="10106">MVRAQAPALGRLGEDAPWVPPGSERLVKDYRHPSIVNPAQYDTLQSVGDGLLTARQLHELRQALGDASALHTTPSHAHHNHWQGVRMCTVRG</sequence>
<dbReference type="Proteomes" id="UP000004184">
    <property type="component" value="Unassembled WGS sequence"/>
</dbReference>